<evidence type="ECO:0000259" key="1">
    <source>
        <dbReference type="Pfam" id="PF00651"/>
    </source>
</evidence>
<dbReference type="EMBL" id="PQFF01000011">
    <property type="protein sequence ID" value="RHZ89543.1"/>
    <property type="molecule type" value="Genomic_DNA"/>
</dbReference>
<gene>
    <name evidence="2" type="ORF">Glove_13g259</name>
</gene>
<dbReference type="InterPro" id="IPR011333">
    <property type="entry name" value="SKP1/BTB/POZ_sf"/>
</dbReference>
<sequence>MSSVFQADIIEDYKQLYESEEGYDVKIYIGEDGNDLNESHAHSAVLRSRSTYFCKAFSDKWMKKQNGIFDYDLIKISNQDPTIICPIAHQGLETLAKKYLETVCQNPEILFESDIFSSLEEDVFTLIIKSDELAMDEIKIWNSWPFKKIIPEEFVSDILNFYLVPNSILFYNVLPPRISPLGLILIGKNHTIIFANWIEKYSTYYTDYKKLPYKFELIFRRPNIVVAKIKDSQRFVGGYNPLDWNGIGFKSTSDSFIFSIDNLNDMTITSIARMRGSTVQTHVEQILGK</sequence>
<reference evidence="2 3" key="1">
    <citation type="submission" date="2018-08" db="EMBL/GenBank/DDBJ databases">
        <title>Genome and evolution of the arbuscular mycorrhizal fungus Diversispora epigaea (formerly Glomus versiforme) and its bacterial endosymbionts.</title>
        <authorList>
            <person name="Sun X."/>
            <person name="Fei Z."/>
            <person name="Harrison M."/>
        </authorList>
    </citation>
    <scope>NUCLEOTIDE SEQUENCE [LARGE SCALE GENOMIC DNA]</scope>
    <source>
        <strain evidence="2 3">IT104</strain>
    </source>
</reference>
<dbReference type="OrthoDB" id="298084at2759"/>
<dbReference type="InterPro" id="IPR000210">
    <property type="entry name" value="BTB/POZ_dom"/>
</dbReference>
<dbReference type="SUPFAM" id="SSF54695">
    <property type="entry name" value="POZ domain"/>
    <property type="match status" value="1"/>
</dbReference>
<proteinExistence type="predicted"/>
<dbReference type="Gene3D" id="3.30.710.10">
    <property type="entry name" value="Potassium Channel Kv1.1, Chain A"/>
    <property type="match status" value="1"/>
</dbReference>
<evidence type="ECO:0000313" key="2">
    <source>
        <dbReference type="EMBL" id="RHZ89543.1"/>
    </source>
</evidence>
<dbReference type="Proteomes" id="UP000266861">
    <property type="component" value="Unassembled WGS sequence"/>
</dbReference>
<evidence type="ECO:0000313" key="3">
    <source>
        <dbReference type="Proteomes" id="UP000266861"/>
    </source>
</evidence>
<keyword evidence="3" id="KW-1185">Reference proteome</keyword>
<dbReference type="Pfam" id="PF00651">
    <property type="entry name" value="BTB"/>
    <property type="match status" value="1"/>
</dbReference>
<protein>
    <recommendedName>
        <fullName evidence="1">BTB domain-containing protein</fullName>
    </recommendedName>
</protein>
<comment type="caution">
    <text evidence="2">The sequence shown here is derived from an EMBL/GenBank/DDBJ whole genome shotgun (WGS) entry which is preliminary data.</text>
</comment>
<dbReference type="AlphaFoldDB" id="A0A397JXG4"/>
<feature type="domain" description="BTB" evidence="1">
    <location>
        <begin position="14"/>
        <end position="68"/>
    </location>
</feature>
<organism evidence="2 3">
    <name type="scientific">Diversispora epigaea</name>
    <dbReference type="NCBI Taxonomy" id="1348612"/>
    <lineage>
        <taxon>Eukaryota</taxon>
        <taxon>Fungi</taxon>
        <taxon>Fungi incertae sedis</taxon>
        <taxon>Mucoromycota</taxon>
        <taxon>Glomeromycotina</taxon>
        <taxon>Glomeromycetes</taxon>
        <taxon>Diversisporales</taxon>
        <taxon>Diversisporaceae</taxon>
        <taxon>Diversispora</taxon>
    </lineage>
</organism>
<name>A0A397JXG4_9GLOM</name>
<accession>A0A397JXG4</accession>